<dbReference type="PANTHER" id="PTHR10555">
    <property type="entry name" value="SORTING NEXIN"/>
    <property type="match status" value="1"/>
</dbReference>
<evidence type="ECO:0000313" key="5">
    <source>
        <dbReference type="Proteomes" id="UP000054560"/>
    </source>
</evidence>
<accession>A0A0L0G911</accession>
<reference evidence="4 5" key="1">
    <citation type="submission" date="2011-02" db="EMBL/GenBank/DDBJ databases">
        <title>The Genome Sequence of Sphaeroforma arctica JP610.</title>
        <authorList>
            <consortium name="The Broad Institute Genome Sequencing Platform"/>
            <person name="Russ C."/>
            <person name="Cuomo C."/>
            <person name="Young S.K."/>
            <person name="Zeng Q."/>
            <person name="Gargeya S."/>
            <person name="Alvarado L."/>
            <person name="Berlin A."/>
            <person name="Chapman S.B."/>
            <person name="Chen Z."/>
            <person name="Freedman E."/>
            <person name="Gellesch M."/>
            <person name="Goldberg J."/>
            <person name="Griggs A."/>
            <person name="Gujja S."/>
            <person name="Heilman E."/>
            <person name="Heiman D."/>
            <person name="Howarth C."/>
            <person name="Mehta T."/>
            <person name="Neiman D."/>
            <person name="Pearson M."/>
            <person name="Roberts A."/>
            <person name="Saif S."/>
            <person name="Shea T."/>
            <person name="Shenoy N."/>
            <person name="Sisk P."/>
            <person name="Stolte C."/>
            <person name="Sykes S."/>
            <person name="White J."/>
            <person name="Yandava C."/>
            <person name="Burger G."/>
            <person name="Gray M.W."/>
            <person name="Holland P.W.H."/>
            <person name="King N."/>
            <person name="Lang F.B.F."/>
            <person name="Roger A.J."/>
            <person name="Ruiz-Trillo I."/>
            <person name="Haas B."/>
            <person name="Nusbaum C."/>
            <person name="Birren B."/>
        </authorList>
    </citation>
    <scope>NUCLEOTIDE SEQUENCE [LARGE SCALE GENOMIC DNA]</scope>
    <source>
        <strain evidence="4 5">JP610</strain>
    </source>
</reference>
<dbReference type="EMBL" id="KQ241699">
    <property type="protein sequence ID" value="KNC85490.1"/>
    <property type="molecule type" value="Genomic_DNA"/>
</dbReference>
<feature type="compositionally biased region" description="Polar residues" evidence="1">
    <location>
        <begin position="48"/>
        <end position="57"/>
    </location>
</feature>
<dbReference type="PANTHER" id="PTHR10555:SF170">
    <property type="entry name" value="FI18122P1"/>
    <property type="match status" value="1"/>
</dbReference>
<gene>
    <name evidence="4" type="ORF">SARC_02327</name>
</gene>
<proteinExistence type="predicted"/>
<dbReference type="Pfam" id="PF00787">
    <property type="entry name" value="PX"/>
    <property type="match status" value="1"/>
</dbReference>
<dbReference type="InterPro" id="IPR027267">
    <property type="entry name" value="AH/BAR_dom_sf"/>
</dbReference>
<feature type="domain" description="Sorting nexin/Vps5-like C-terminal" evidence="3">
    <location>
        <begin position="385"/>
        <end position="578"/>
    </location>
</feature>
<dbReference type="InterPro" id="IPR036871">
    <property type="entry name" value="PX_dom_sf"/>
</dbReference>
<evidence type="ECO:0000259" key="2">
    <source>
        <dbReference type="Pfam" id="PF00787"/>
    </source>
</evidence>
<evidence type="ECO:0000313" key="4">
    <source>
        <dbReference type="EMBL" id="KNC85490.1"/>
    </source>
</evidence>
<evidence type="ECO:0000259" key="3">
    <source>
        <dbReference type="Pfam" id="PF09325"/>
    </source>
</evidence>
<protein>
    <recommendedName>
        <fullName evidence="6">PX domain-containing protein</fullName>
    </recommendedName>
</protein>
<feature type="region of interest" description="Disordered" evidence="1">
    <location>
        <begin position="48"/>
        <end position="67"/>
    </location>
</feature>
<dbReference type="GeneID" id="25902831"/>
<dbReference type="SUPFAM" id="SSF64268">
    <property type="entry name" value="PX domain"/>
    <property type="match status" value="1"/>
</dbReference>
<dbReference type="CDD" id="cd06093">
    <property type="entry name" value="PX_domain"/>
    <property type="match status" value="1"/>
</dbReference>
<feature type="compositionally biased region" description="Polar residues" evidence="1">
    <location>
        <begin position="112"/>
        <end position="130"/>
    </location>
</feature>
<dbReference type="InterPro" id="IPR001683">
    <property type="entry name" value="PX_dom"/>
</dbReference>
<dbReference type="GO" id="GO:0035091">
    <property type="term" value="F:phosphatidylinositol binding"/>
    <property type="evidence" value="ECO:0007669"/>
    <property type="project" value="InterPro"/>
</dbReference>
<feature type="region of interest" description="Disordered" evidence="1">
    <location>
        <begin position="497"/>
        <end position="519"/>
    </location>
</feature>
<dbReference type="Pfam" id="PF09325">
    <property type="entry name" value="Vps5"/>
    <property type="match status" value="1"/>
</dbReference>
<dbReference type="InterPro" id="IPR015404">
    <property type="entry name" value="Vps5_C"/>
</dbReference>
<dbReference type="GO" id="GO:0005768">
    <property type="term" value="C:endosome"/>
    <property type="evidence" value="ECO:0007669"/>
    <property type="project" value="TreeGrafter"/>
</dbReference>
<name>A0A0L0G911_9EUKA</name>
<feature type="domain" description="PX" evidence="2">
    <location>
        <begin position="204"/>
        <end position="282"/>
    </location>
</feature>
<evidence type="ECO:0008006" key="6">
    <source>
        <dbReference type="Google" id="ProtNLM"/>
    </source>
</evidence>
<feature type="compositionally biased region" description="Basic and acidic residues" evidence="1">
    <location>
        <begin position="510"/>
        <end position="519"/>
    </location>
</feature>
<dbReference type="Proteomes" id="UP000054560">
    <property type="component" value="Unassembled WGS sequence"/>
</dbReference>
<feature type="region of interest" description="Disordered" evidence="1">
    <location>
        <begin position="97"/>
        <end position="193"/>
    </location>
</feature>
<sequence length="590" mass="63779">MATTDTSVDIDVTVSMPVTIDSATRAATTVSASASDAVNLSEGLNNVHLNPPETNSDGHAVASDAHERSEETVIVKVKAEFETQTIFFGLRRRQYATDADASDTTHSELKDNANSTRAHPDSAQGQSRSIPSGGASGSAGASTQPSHDSVHGANESAEIEGKGKSAVVVDHGNGNTNDVPPPRQNASGALKGPFRTRSGRIVAKSSKRFVRSFGQFQQLHDYLLAKYPAKFVPSLPTTPFSRLLTDPEHIDKKKRRVMVFLDRIQTPGSAFAQDSHVLAFVHPGVFAGTTILPRSPTLADEVSRAGSVLSSMFGSFSSSGAGDGVGDGHTGVSKYVPFMSAFKSMYSSARRGSVTDDDQNIQGGLLDFDTLNAGVTHVLSDCNAVVESITESDTTRRETAVYYARLAQSLHHLSRAEPRGIYADLLALSAHAFSSMNQLTYLQARKTVNSVGDAYTQLIRDIHNVKRTIDHRNEKLKCYEDEAKHVRKTSRVFAVSRTSGSGATASETDAAERAHTQAMKDRDEAKKIYMETQSALTDQWASYDKYRVGLLDESITSYVDTQYTCAKDQLAVWETLLNDLTGEQPTETVS</sequence>
<dbReference type="AlphaFoldDB" id="A0A0L0G911"/>
<dbReference type="Gene3D" id="1.20.1270.60">
    <property type="entry name" value="Arfaptin homology (AH) domain/BAR domain"/>
    <property type="match status" value="1"/>
</dbReference>
<dbReference type="RefSeq" id="XP_014159392.1">
    <property type="nucleotide sequence ID" value="XM_014303917.1"/>
</dbReference>
<evidence type="ECO:0000256" key="1">
    <source>
        <dbReference type="SAM" id="MobiDB-lite"/>
    </source>
</evidence>
<keyword evidence="5" id="KW-1185">Reference proteome</keyword>
<organism evidence="4 5">
    <name type="scientific">Sphaeroforma arctica JP610</name>
    <dbReference type="NCBI Taxonomy" id="667725"/>
    <lineage>
        <taxon>Eukaryota</taxon>
        <taxon>Ichthyosporea</taxon>
        <taxon>Ichthyophonida</taxon>
        <taxon>Sphaeroforma</taxon>
    </lineage>
</organism>
<feature type="compositionally biased region" description="Polar residues" evidence="1">
    <location>
        <begin position="497"/>
        <end position="507"/>
    </location>
</feature>
<dbReference type="Gene3D" id="3.30.1520.10">
    <property type="entry name" value="Phox-like domain"/>
    <property type="match status" value="1"/>
</dbReference>